<dbReference type="Gene3D" id="1.20.1250.20">
    <property type="entry name" value="MFS general substrate transporter like domains"/>
    <property type="match status" value="1"/>
</dbReference>
<feature type="transmembrane region" description="Helical" evidence="7">
    <location>
        <begin position="125"/>
        <end position="145"/>
    </location>
</feature>
<evidence type="ECO:0000256" key="1">
    <source>
        <dbReference type="ARBA" id="ARBA00004127"/>
    </source>
</evidence>
<evidence type="ECO:0000313" key="8">
    <source>
        <dbReference type="EMBL" id="CAB4569014.1"/>
    </source>
</evidence>
<accession>A0A6J6E0W9</accession>
<feature type="transmembrane region" description="Helical" evidence="7">
    <location>
        <begin position="36"/>
        <end position="58"/>
    </location>
</feature>
<feature type="transmembrane region" description="Helical" evidence="7">
    <location>
        <begin position="70"/>
        <end position="90"/>
    </location>
</feature>
<feature type="transmembrane region" description="Helical" evidence="7">
    <location>
        <begin position="186"/>
        <end position="206"/>
    </location>
</feature>
<gene>
    <name evidence="8" type="ORF">UFOPK1650_00605</name>
</gene>
<feature type="transmembrane region" description="Helical" evidence="7">
    <location>
        <begin position="102"/>
        <end position="119"/>
    </location>
</feature>
<dbReference type="InterPro" id="IPR011701">
    <property type="entry name" value="MFS"/>
</dbReference>
<keyword evidence="6 7" id="KW-0472">Membrane</keyword>
<comment type="similarity">
    <text evidence="2">Belongs to the major facilitator superfamily.</text>
</comment>
<evidence type="ECO:0000256" key="5">
    <source>
        <dbReference type="ARBA" id="ARBA00022989"/>
    </source>
</evidence>
<dbReference type="PANTHER" id="PTHR23514:SF3">
    <property type="entry name" value="BYPASS OF STOP CODON PROTEIN 6"/>
    <property type="match status" value="1"/>
</dbReference>
<comment type="subcellular location">
    <subcellularLocation>
        <location evidence="1">Endomembrane system</location>
        <topology evidence="1">Multi-pass membrane protein</topology>
    </subcellularLocation>
</comment>
<evidence type="ECO:0000256" key="2">
    <source>
        <dbReference type="ARBA" id="ARBA00008335"/>
    </source>
</evidence>
<dbReference type="SUPFAM" id="SSF103473">
    <property type="entry name" value="MFS general substrate transporter"/>
    <property type="match status" value="1"/>
</dbReference>
<protein>
    <submittedName>
        <fullName evidence="8">Unannotated protein</fullName>
    </submittedName>
</protein>
<feature type="transmembrane region" description="Helical" evidence="7">
    <location>
        <begin position="157"/>
        <end position="180"/>
    </location>
</feature>
<name>A0A6J6E0W9_9ZZZZ</name>
<evidence type="ECO:0000256" key="6">
    <source>
        <dbReference type="ARBA" id="ARBA00023136"/>
    </source>
</evidence>
<organism evidence="8">
    <name type="scientific">freshwater metagenome</name>
    <dbReference type="NCBI Taxonomy" id="449393"/>
    <lineage>
        <taxon>unclassified sequences</taxon>
        <taxon>metagenomes</taxon>
        <taxon>ecological metagenomes</taxon>
    </lineage>
</organism>
<evidence type="ECO:0000256" key="7">
    <source>
        <dbReference type="SAM" id="Phobius"/>
    </source>
</evidence>
<keyword evidence="3" id="KW-0813">Transport</keyword>
<proteinExistence type="inferred from homology"/>
<dbReference type="GO" id="GO:0016020">
    <property type="term" value="C:membrane"/>
    <property type="evidence" value="ECO:0007669"/>
    <property type="project" value="TreeGrafter"/>
</dbReference>
<dbReference type="GO" id="GO:0012505">
    <property type="term" value="C:endomembrane system"/>
    <property type="evidence" value="ECO:0007669"/>
    <property type="project" value="UniProtKB-SubCell"/>
</dbReference>
<dbReference type="GO" id="GO:0022857">
    <property type="term" value="F:transmembrane transporter activity"/>
    <property type="evidence" value="ECO:0007669"/>
    <property type="project" value="InterPro"/>
</dbReference>
<keyword evidence="5 7" id="KW-1133">Transmembrane helix</keyword>
<dbReference type="EMBL" id="CAEZTJ010000074">
    <property type="protein sequence ID" value="CAB4569014.1"/>
    <property type="molecule type" value="Genomic_DNA"/>
</dbReference>
<reference evidence="8" key="1">
    <citation type="submission" date="2020-05" db="EMBL/GenBank/DDBJ databases">
        <authorList>
            <person name="Chiriac C."/>
            <person name="Salcher M."/>
            <person name="Ghai R."/>
            <person name="Kavagutti S V."/>
        </authorList>
    </citation>
    <scope>NUCLEOTIDE SEQUENCE</scope>
</reference>
<dbReference type="Pfam" id="PF07690">
    <property type="entry name" value="MFS_1"/>
    <property type="match status" value="1"/>
</dbReference>
<keyword evidence="4 7" id="KW-0812">Transmembrane</keyword>
<dbReference type="InterPro" id="IPR051788">
    <property type="entry name" value="MFS_Transporter"/>
</dbReference>
<evidence type="ECO:0000256" key="3">
    <source>
        <dbReference type="ARBA" id="ARBA00022448"/>
    </source>
</evidence>
<dbReference type="AlphaFoldDB" id="A0A6J6E0W9"/>
<dbReference type="InterPro" id="IPR036259">
    <property type="entry name" value="MFS_trans_sf"/>
</dbReference>
<sequence length="216" mass="23922">MPLALIAFLYSRDHRGEIHEIDDSGPQRGRLSKRYWIGWIGFTFAISAEFSTVFWAAALLRERFELSSGTATTAVLCFAAGMALGRWFGVSTFRKVDIDPRTLFFVTLQLIGFLLFWQVGNFPLALFGLFATGLGASAQFTLFSTRLIRFASEKPDLAIGISAWGAGLAIGFAPFLVGALSDHVGIYTAYWVVPIFIILAGLTLFVRSDLITYRRT</sequence>
<evidence type="ECO:0000256" key="4">
    <source>
        <dbReference type="ARBA" id="ARBA00022692"/>
    </source>
</evidence>
<dbReference type="PANTHER" id="PTHR23514">
    <property type="entry name" value="BYPASS OF STOP CODON PROTEIN 6"/>
    <property type="match status" value="1"/>
</dbReference>